<reference evidence="1" key="1">
    <citation type="submission" date="2019-12" db="EMBL/GenBank/DDBJ databases">
        <title>Genome sequencing and annotation of Brassica cretica.</title>
        <authorList>
            <person name="Studholme D.J."/>
            <person name="Sarris P.F."/>
        </authorList>
    </citation>
    <scope>NUCLEOTIDE SEQUENCE</scope>
    <source>
        <strain evidence="1">PFS-102/07</strain>
        <tissue evidence="1">Leaf</tissue>
    </source>
</reference>
<protein>
    <submittedName>
        <fullName evidence="1">Uncharacterized protein</fullName>
    </submittedName>
</protein>
<evidence type="ECO:0000313" key="1">
    <source>
        <dbReference type="EMBL" id="KAF2547779.1"/>
    </source>
</evidence>
<gene>
    <name evidence="1" type="ORF">F2Q70_00022208</name>
</gene>
<organism evidence="1">
    <name type="scientific">Brassica cretica</name>
    <name type="common">Mustard</name>
    <dbReference type="NCBI Taxonomy" id="69181"/>
    <lineage>
        <taxon>Eukaryota</taxon>
        <taxon>Viridiplantae</taxon>
        <taxon>Streptophyta</taxon>
        <taxon>Embryophyta</taxon>
        <taxon>Tracheophyta</taxon>
        <taxon>Spermatophyta</taxon>
        <taxon>Magnoliopsida</taxon>
        <taxon>eudicotyledons</taxon>
        <taxon>Gunneridae</taxon>
        <taxon>Pentapetalae</taxon>
        <taxon>rosids</taxon>
        <taxon>malvids</taxon>
        <taxon>Brassicales</taxon>
        <taxon>Brassicaceae</taxon>
        <taxon>Brassiceae</taxon>
        <taxon>Brassica</taxon>
    </lineage>
</organism>
<dbReference type="AlphaFoldDB" id="A0A8S9GQK0"/>
<sequence>MNSNKPTHSVLGRSRTEPPLASGYYFGTSWQNFGLDVENEVGVVGIYRYPQRVTSSHTSARVSARMLPVTCAVTHGHTHIMRHVPDTCRETNPRPHVPQNAQPSCVATHRPLHVSPHA</sequence>
<proteinExistence type="predicted"/>
<comment type="caution">
    <text evidence="1">The sequence shown here is derived from an EMBL/GenBank/DDBJ whole genome shotgun (WGS) entry which is preliminary data.</text>
</comment>
<accession>A0A8S9GQK0</accession>
<name>A0A8S9GQK0_BRACR</name>
<dbReference type="EMBL" id="QGKY02001925">
    <property type="protein sequence ID" value="KAF2547779.1"/>
    <property type="molecule type" value="Genomic_DNA"/>
</dbReference>